<dbReference type="PIRSF" id="PIRSF009320">
    <property type="entry name" value="Nuc_binding_HP_1000"/>
    <property type="match status" value="1"/>
</dbReference>
<dbReference type="PANTHER" id="PTHR13696:SF52">
    <property type="entry name" value="PARA FAMILY PROTEIN CT_582"/>
    <property type="match status" value="1"/>
</dbReference>
<dbReference type="CDD" id="cd02042">
    <property type="entry name" value="ParAB_family"/>
    <property type="match status" value="1"/>
</dbReference>
<evidence type="ECO:0000259" key="1">
    <source>
        <dbReference type="Pfam" id="PF13614"/>
    </source>
</evidence>
<dbReference type="RefSeq" id="WP_377767839.1">
    <property type="nucleotide sequence ID" value="NZ_JBHULB010000077.1"/>
</dbReference>
<evidence type="ECO:0000313" key="3">
    <source>
        <dbReference type="Proteomes" id="UP001597526"/>
    </source>
</evidence>
<dbReference type="InterPro" id="IPR027417">
    <property type="entry name" value="P-loop_NTPase"/>
</dbReference>
<dbReference type="EMBL" id="JBHULB010000077">
    <property type="protein sequence ID" value="MFD2588309.1"/>
    <property type="molecule type" value="Genomic_DNA"/>
</dbReference>
<dbReference type="Gene3D" id="3.40.50.300">
    <property type="entry name" value="P-loop containing nucleotide triphosphate hydrolases"/>
    <property type="match status" value="1"/>
</dbReference>
<dbReference type="PANTHER" id="PTHR13696">
    <property type="entry name" value="P-LOOP CONTAINING NUCLEOSIDE TRIPHOSPHATE HYDROLASE"/>
    <property type="match status" value="1"/>
</dbReference>
<comment type="caution">
    <text evidence="2">The sequence shown here is derived from an EMBL/GenBank/DDBJ whole genome shotgun (WGS) entry which is preliminary data.</text>
</comment>
<dbReference type="Pfam" id="PF13614">
    <property type="entry name" value="AAA_31"/>
    <property type="match status" value="1"/>
</dbReference>
<name>A0ABW5N2N1_9FLAO</name>
<dbReference type="Proteomes" id="UP001597526">
    <property type="component" value="Unassembled WGS sequence"/>
</dbReference>
<protein>
    <submittedName>
        <fullName evidence="2">ParA family protein</fullName>
    </submittedName>
</protein>
<accession>A0ABW5N2N1</accession>
<feature type="domain" description="AAA" evidence="1">
    <location>
        <begin position="3"/>
        <end position="178"/>
    </location>
</feature>
<evidence type="ECO:0000313" key="2">
    <source>
        <dbReference type="EMBL" id="MFD2588309.1"/>
    </source>
</evidence>
<gene>
    <name evidence="2" type="ORF">ACFSQJ_15320</name>
</gene>
<dbReference type="SUPFAM" id="SSF52540">
    <property type="entry name" value="P-loop containing nucleoside triphosphate hydrolases"/>
    <property type="match status" value="1"/>
</dbReference>
<proteinExistence type="predicted"/>
<organism evidence="2 3">
    <name type="scientific">Croceitalea marina</name>
    <dbReference type="NCBI Taxonomy" id="1775166"/>
    <lineage>
        <taxon>Bacteria</taxon>
        <taxon>Pseudomonadati</taxon>
        <taxon>Bacteroidota</taxon>
        <taxon>Flavobacteriia</taxon>
        <taxon>Flavobacteriales</taxon>
        <taxon>Flavobacteriaceae</taxon>
        <taxon>Croceitalea</taxon>
    </lineage>
</organism>
<dbReference type="InterPro" id="IPR050678">
    <property type="entry name" value="DNA_Partitioning_ATPase"/>
</dbReference>
<reference evidence="3" key="1">
    <citation type="journal article" date="2019" name="Int. J. Syst. Evol. Microbiol.">
        <title>The Global Catalogue of Microorganisms (GCM) 10K type strain sequencing project: providing services to taxonomists for standard genome sequencing and annotation.</title>
        <authorList>
            <consortium name="The Broad Institute Genomics Platform"/>
            <consortium name="The Broad Institute Genome Sequencing Center for Infectious Disease"/>
            <person name="Wu L."/>
            <person name="Ma J."/>
        </authorList>
    </citation>
    <scope>NUCLEOTIDE SEQUENCE [LARGE SCALE GENOMIC DNA]</scope>
    <source>
        <strain evidence="3">KCTC 52368</strain>
    </source>
</reference>
<dbReference type="InterPro" id="IPR025669">
    <property type="entry name" value="AAA_dom"/>
</dbReference>
<sequence length="257" mass="28078">MGKIIAIANQKGGVGKTTTTVNLAASLGVLEKKVLLIDADPQANATSGLGIDVDSVESGTYQLLEHTLEASETIVTTNSPNVDLIPSHIDLVAIEIELVDKDNREYMMKEAIKDLRDSYDYILIDCAPSLGLLTLNALTAADSVMIPIQCEYYALEGLGKLLNTVKSVQKIHNADLDIEGMLLTMYDSRLRLSNQVVEEVKKHFANMVFDTIIQRNVKLSEAPSYGESIIKYDASSKGASNYLNLANEILSKNKEKV</sequence>
<keyword evidence="3" id="KW-1185">Reference proteome</keyword>